<dbReference type="RefSeq" id="WP_146902554.1">
    <property type="nucleotide sequence ID" value="NZ_BJYS01000037.1"/>
</dbReference>
<dbReference type="SUPFAM" id="SSF56300">
    <property type="entry name" value="Metallo-dependent phosphatases"/>
    <property type="match status" value="1"/>
</dbReference>
<sequence length="900" mass="99943">MDRRKSLKALAMSVVVPGVLLDQNGIASAAEKKSGSKRTAEATVAAGFASAWHEWPDMPWVGPEYWGNRLQDWRIQDGKLACLVRNSNRTLHCLTTQLSAKPEAFETSVTLQFSQNNKADEAASNYAGFRLGARDLNRFDDYRCAAVFGQGLDAGLTTAGTLFIGENRSKKQIASKEEVRLIIRAKPIMDDFQLTLIAINPRSNKPIDELSATVAAKSLIGNMALVQHYDRPENTDLGINAAGQPLNSTGGETEESGSKATVLFSDWQISGPKISHNPGQVFGPICFAQYTLHQKTLKLTAQLAPIENIPGHTVALQLKRNNTWENIKGTIDPMGRSVPFRVNNWTAAEAVPYRLKVDLPLKSGQRREYFYEGTIAAEPVNQEALKVAVFSCNADFGFPDAEIAPHVAVHQPDLAVFLGDQFYESSGGFRIQTHPLPEACLDYLRKWYMFGWSYRDIFRHIPCAIIPDDHDVYHGNLWGEAGKHASTAEDWGSPAQDQGGYKMPAEWVNMVHRTQTGHLPDAYDPTPVKQGIRVYYTNWNYGGISFAILEDRKFKSAPKNVLPPAAKVVNGFIQNPTEFDIKQHRDIQADLLGERQLAFLQHWATDWQDGTQMKAVLSQTNFCTIDTLPAGSTTDSITGKLAIPQPGEYVQGDAPTGNMDSNGWPQKGRDEALKAIRKCFAFHIAGDQHLASMVHYGVDAFGDSGFVFAGPALNNLHARRWWPAPNNQPLPGQPVYTGNFRDGFGNRVTVHAVANPQKTDLKPANVYDRATGYGIVTFNKAQRTIKTECWPRFINPSQKPDGQYAGWPITINQEDNYSRPAVAWLPEIKIGNLKNPVVEIVDENTNELVYALRIKGNRFKPKVFAKGTYSVRVREPETALVKEWKGVKAAVKNKRSIRLS</sequence>
<evidence type="ECO:0000313" key="3">
    <source>
        <dbReference type="Proteomes" id="UP000321532"/>
    </source>
</evidence>
<dbReference type="PANTHER" id="PTHR43606:SF2">
    <property type="entry name" value="ALKALINE PHOSPHATASE FAMILY PROTEIN (AFU_ORTHOLOGUE AFUA_5G03860)"/>
    <property type="match status" value="1"/>
</dbReference>
<gene>
    <name evidence="2" type="ORF">AAE02nite_41350</name>
</gene>
<organism evidence="2 3">
    <name type="scientific">Adhaeribacter aerolatus</name>
    <dbReference type="NCBI Taxonomy" id="670289"/>
    <lineage>
        <taxon>Bacteria</taxon>
        <taxon>Pseudomonadati</taxon>
        <taxon>Bacteroidota</taxon>
        <taxon>Cytophagia</taxon>
        <taxon>Cytophagales</taxon>
        <taxon>Hymenobacteraceae</taxon>
        <taxon>Adhaeribacter</taxon>
    </lineage>
</organism>
<dbReference type="InterPro" id="IPR038607">
    <property type="entry name" value="PhoD-like_sf"/>
</dbReference>
<dbReference type="InterPro" id="IPR029052">
    <property type="entry name" value="Metallo-depent_PP-like"/>
</dbReference>
<dbReference type="Pfam" id="PF09423">
    <property type="entry name" value="PhoD"/>
    <property type="match status" value="1"/>
</dbReference>
<keyword evidence="3" id="KW-1185">Reference proteome</keyword>
<dbReference type="InterPro" id="IPR018946">
    <property type="entry name" value="PhoD-like_MPP"/>
</dbReference>
<accession>A0A512B3E5</accession>
<proteinExistence type="predicted"/>
<dbReference type="EMBL" id="BJYS01000037">
    <property type="protein sequence ID" value="GEO06471.1"/>
    <property type="molecule type" value="Genomic_DNA"/>
</dbReference>
<comment type="caution">
    <text evidence="2">The sequence shown here is derived from an EMBL/GenBank/DDBJ whole genome shotgun (WGS) entry which is preliminary data.</text>
</comment>
<evidence type="ECO:0000313" key="2">
    <source>
        <dbReference type="EMBL" id="GEO06471.1"/>
    </source>
</evidence>
<dbReference type="InterPro" id="IPR052900">
    <property type="entry name" value="Phospholipid_Metab_Enz"/>
</dbReference>
<dbReference type="OrthoDB" id="9761852at2"/>
<protein>
    <recommendedName>
        <fullName evidence="1">PhoD-like phosphatase metallophosphatase domain-containing protein</fullName>
    </recommendedName>
</protein>
<dbReference type="Proteomes" id="UP000321532">
    <property type="component" value="Unassembled WGS sequence"/>
</dbReference>
<dbReference type="PANTHER" id="PTHR43606">
    <property type="entry name" value="PHOSPHATASE, PUTATIVE (AFU_ORTHOLOGUE AFUA_6G08710)-RELATED"/>
    <property type="match status" value="1"/>
</dbReference>
<feature type="domain" description="PhoD-like phosphatase metallophosphatase" evidence="1">
    <location>
        <begin position="388"/>
        <end position="699"/>
    </location>
</feature>
<dbReference type="Gene3D" id="3.60.21.70">
    <property type="entry name" value="PhoD-like phosphatase"/>
    <property type="match status" value="1"/>
</dbReference>
<reference evidence="2 3" key="1">
    <citation type="submission" date="2019-07" db="EMBL/GenBank/DDBJ databases">
        <title>Whole genome shotgun sequence of Adhaeribacter aerolatus NBRC 106133.</title>
        <authorList>
            <person name="Hosoyama A."/>
            <person name="Uohara A."/>
            <person name="Ohji S."/>
            <person name="Ichikawa N."/>
        </authorList>
    </citation>
    <scope>NUCLEOTIDE SEQUENCE [LARGE SCALE GENOMIC DNA]</scope>
    <source>
        <strain evidence="2 3">NBRC 106133</strain>
    </source>
</reference>
<evidence type="ECO:0000259" key="1">
    <source>
        <dbReference type="Pfam" id="PF09423"/>
    </source>
</evidence>
<dbReference type="AlphaFoldDB" id="A0A512B3E5"/>
<name>A0A512B3E5_9BACT</name>